<keyword evidence="2 5" id="KW-0732">Signal</keyword>
<reference evidence="7 8" key="2">
    <citation type="submission" date="2014-10" db="EMBL/GenBank/DDBJ databases">
        <title>Paracoccus sanguinis sp. nov., isolated from clinical specimens of New York State patients.</title>
        <authorList>
            <person name="Mingle L.A."/>
            <person name="Cole J.A."/>
            <person name="Lapierre P."/>
            <person name="Musser K.A."/>
        </authorList>
    </citation>
    <scope>NUCLEOTIDE SEQUENCE [LARGE SCALE GENOMIC DNA]</scope>
    <source>
        <strain evidence="7 8">HAMBI 3106</strain>
    </source>
</reference>
<dbReference type="RefSeq" id="WP_036718150.1">
    <property type="nucleotide sequence ID" value="NZ_JRKS01000014.1"/>
</dbReference>
<name>A0A099FDA6_9RHOB</name>
<dbReference type="OrthoDB" id="9815357at2"/>
<dbReference type="Gene3D" id="2.40.160.20">
    <property type="match status" value="1"/>
</dbReference>
<dbReference type="InterPro" id="IPR011250">
    <property type="entry name" value="OMP/PagP_B-barrel"/>
</dbReference>
<evidence type="ECO:0000313" key="7">
    <source>
        <dbReference type="EMBL" id="KGJ08007.1"/>
    </source>
</evidence>
<proteinExistence type="inferred from homology"/>
<feature type="chain" id="PRO_5001945539" description="Outer membrane protein beta-barrel domain-containing protein" evidence="5">
    <location>
        <begin position="22"/>
        <end position="230"/>
    </location>
</feature>
<dbReference type="GO" id="GO:0016020">
    <property type="term" value="C:membrane"/>
    <property type="evidence" value="ECO:0007669"/>
    <property type="project" value="UniProtKB-SubCell"/>
</dbReference>
<dbReference type="InterPro" id="IPR051692">
    <property type="entry name" value="OMP-like"/>
</dbReference>
<dbReference type="Pfam" id="PF13505">
    <property type="entry name" value="OMP_b-brl"/>
    <property type="match status" value="1"/>
</dbReference>
<keyword evidence="8" id="KW-1185">Reference proteome</keyword>
<feature type="signal peptide" evidence="5">
    <location>
        <begin position="1"/>
        <end position="21"/>
    </location>
</feature>
<dbReference type="STRING" id="690417.IC63_06550"/>
<dbReference type="InterPro" id="IPR027385">
    <property type="entry name" value="Beta-barrel_OMP"/>
</dbReference>
<comment type="caution">
    <text evidence="7">The sequence shown here is derived from an EMBL/GenBank/DDBJ whole genome shotgun (WGS) entry which is preliminary data.</text>
</comment>
<keyword evidence="3" id="KW-0472">Membrane</keyword>
<reference evidence="7 8" key="1">
    <citation type="submission" date="2014-09" db="EMBL/GenBank/DDBJ databases">
        <authorList>
            <person name="McGinnis J.M."/>
            <person name="Wolfgang W.J."/>
        </authorList>
    </citation>
    <scope>NUCLEOTIDE SEQUENCE [LARGE SCALE GENOMIC DNA]</scope>
    <source>
        <strain evidence="7 8">HAMBI 3106</strain>
    </source>
</reference>
<dbReference type="AlphaFoldDB" id="A0A099FDA6"/>
<organism evidence="7 8">
    <name type="scientific">Paracoccus sphaerophysae</name>
    <dbReference type="NCBI Taxonomy" id="690417"/>
    <lineage>
        <taxon>Bacteria</taxon>
        <taxon>Pseudomonadati</taxon>
        <taxon>Pseudomonadota</taxon>
        <taxon>Alphaproteobacteria</taxon>
        <taxon>Rhodobacterales</taxon>
        <taxon>Paracoccaceae</taxon>
        <taxon>Paracoccus</taxon>
    </lineage>
</organism>
<gene>
    <name evidence="7" type="ORF">IC63_06550</name>
</gene>
<protein>
    <recommendedName>
        <fullName evidence="6">Outer membrane protein beta-barrel domain-containing protein</fullName>
    </recommendedName>
</protein>
<feature type="domain" description="Outer membrane protein beta-barrel" evidence="6">
    <location>
        <begin position="30"/>
        <end position="230"/>
    </location>
</feature>
<dbReference type="PANTHER" id="PTHR34001">
    <property type="entry name" value="BLL7405 PROTEIN"/>
    <property type="match status" value="1"/>
</dbReference>
<evidence type="ECO:0000256" key="3">
    <source>
        <dbReference type="ARBA" id="ARBA00023136"/>
    </source>
</evidence>
<dbReference type="SUPFAM" id="SSF56925">
    <property type="entry name" value="OMPA-like"/>
    <property type="match status" value="1"/>
</dbReference>
<evidence type="ECO:0000313" key="8">
    <source>
        <dbReference type="Proteomes" id="UP000029917"/>
    </source>
</evidence>
<sequence>MRTLFLAASTLALFSVSAAHAGGFAAPVVDVAPVEPVVVTESPAWQGGYVGAALGYAFGGDDRIGENVTGTLVDNLGKAELGGPNLSLRAGYRWQRNNWVVGPELSYTAGDISDEFDYGTAGTFESKVNNTLAIKLKTGYLVQPDMLVYGIAGWQKGDFTYTNSGTDIDYDADGYVVGLGAEKMLSNRMSVTGEYEYSNFGNTEVDLGGGITTRSTPEFSNIKLGLNFKF</sequence>
<dbReference type="EMBL" id="JRKS01000014">
    <property type="protein sequence ID" value="KGJ08007.1"/>
    <property type="molecule type" value="Genomic_DNA"/>
</dbReference>
<comment type="subcellular location">
    <subcellularLocation>
        <location evidence="1">Membrane</location>
    </subcellularLocation>
</comment>
<dbReference type="Proteomes" id="UP000029917">
    <property type="component" value="Unassembled WGS sequence"/>
</dbReference>
<dbReference type="PANTHER" id="PTHR34001:SF3">
    <property type="entry name" value="BLL7405 PROTEIN"/>
    <property type="match status" value="1"/>
</dbReference>
<evidence type="ECO:0000256" key="5">
    <source>
        <dbReference type="SAM" id="SignalP"/>
    </source>
</evidence>
<evidence type="ECO:0000256" key="1">
    <source>
        <dbReference type="ARBA" id="ARBA00004370"/>
    </source>
</evidence>
<evidence type="ECO:0000256" key="2">
    <source>
        <dbReference type="ARBA" id="ARBA00022729"/>
    </source>
</evidence>
<accession>A0A099FDA6</accession>
<evidence type="ECO:0000259" key="6">
    <source>
        <dbReference type="Pfam" id="PF13505"/>
    </source>
</evidence>
<evidence type="ECO:0000256" key="4">
    <source>
        <dbReference type="ARBA" id="ARBA00038306"/>
    </source>
</evidence>
<comment type="similarity">
    <text evidence="4">Belongs to the Omp25/RopB family.</text>
</comment>